<reference evidence="1" key="1">
    <citation type="journal article" date="2014" name="Nat. Genet.">
        <title>Genome and transcriptome of the porcine whipworm Trichuris suis.</title>
        <authorList>
            <person name="Jex A.R."/>
            <person name="Nejsum P."/>
            <person name="Schwarz E.M."/>
            <person name="Hu L."/>
            <person name="Young N.D."/>
            <person name="Hall R.S."/>
            <person name="Korhonen P.K."/>
            <person name="Liao S."/>
            <person name="Thamsborg S."/>
            <person name="Xia J."/>
            <person name="Xu P."/>
            <person name="Wang S."/>
            <person name="Scheerlinck J.P."/>
            <person name="Hofmann A."/>
            <person name="Sternberg P.W."/>
            <person name="Wang J."/>
            <person name="Gasser R.B."/>
        </authorList>
    </citation>
    <scope>NUCLEOTIDE SEQUENCE [LARGE SCALE GENOMIC DNA]</scope>
    <source>
        <strain evidence="1">DCEP-RM93F</strain>
    </source>
</reference>
<dbReference type="AlphaFoldDB" id="A0A085NFP5"/>
<evidence type="ECO:0000313" key="1">
    <source>
        <dbReference type="EMBL" id="KFD68291.1"/>
    </source>
</evidence>
<name>A0A085NFP5_9BILA</name>
<protein>
    <submittedName>
        <fullName evidence="1">Uncharacterized protein</fullName>
    </submittedName>
</protein>
<sequence>MLGIRSVITNTVQYQEAIKRHHNFHNVKVSGGIAVAFKGEPDQIIVGEKYLPEQISNVEETNLFWKRMPERTYIQQHFRTTAAYKVNKESVALVLAGNVAGFKLKLFLIYHLENTGPLKNLNNNSLHVYYSHNKKALMIFE</sequence>
<dbReference type="Proteomes" id="UP000030758">
    <property type="component" value="Unassembled WGS sequence"/>
</dbReference>
<accession>A0A085NFP5</accession>
<organism evidence="1">
    <name type="scientific">Trichuris suis</name>
    <name type="common">pig whipworm</name>
    <dbReference type="NCBI Taxonomy" id="68888"/>
    <lineage>
        <taxon>Eukaryota</taxon>
        <taxon>Metazoa</taxon>
        <taxon>Ecdysozoa</taxon>
        <taxon>Nematoda</taxon>
        <taxon>Enoplea</taxon>
        <taxon>Dorylaimia</taxon>
        <taxon>Trichinellida</taxon>
        <taxon>Trichuridae</taxon>
        <taxon>Trichuris</taxon>
    </lineage>
</organism>
<proteinExistence type="predicted"/>
<dbReference type="EMBL" id="KL367506">
    <property type="protein sequence ID" value="KFD68291.1"/>
    <property type="molecule type" value="Genomic_DNA"/>
</dbReference>
<gene>
    <name evidence="1" type="ORF">M514_19553</name>
</gene>